<feature type="transmembrane region" description="Helical" evidence="8">
    <location>
        <begin position="62"/>
        <end position="80"/>
    </location>
</feature>
<dbReference type="EMBL" id="WHWC01000018">
    <property type="protein sequence ID" value="KAG8365454.1"/>
    <property type="molecule type" value="Genomic_DNA"/>
</dbReference>
<comment type="caution">
    <text evidence="9">The sequence shown here is derived from an EMBL/GenBank/DDBJ whole genome shotgun (WGS) entry which is preliminary data.</text>
</comment>
<dbReference type="SUPFAM" id="SSF103473">
    <property type="entry name" value="MFS general substrate transporter"/>
    <property type="match status" value="1"/>
</dbReference>
<evidence type="ECO:0008006" key="11">
    <source>
        <dbReference type="Google" id="ProtNLM"/>
    </source>
</evidence>
<dbReference type="GO" id="GO:0005886">
    <property type="term" value="C:plasma membrane"/>
    <property type="evidence" value="ECO:0007669"/>
    <property type="project" value="TreeGrafter"/>
</dbReference>
<gene>
    <name evidence="9" type="ORF">BUALT_Bualt18G0106500</name>
</gene>
<evidence type="ECO:0000256" key="5">
    <source>
        <dbReference type="ARBA" id="ARBA00022989"/>
    </source>
</evidence>
<feature type="transmembrane region" description="Helical" evidence="8">
    <location>
        <begin position="301"/>
        <end position="320"/>
    </location>
</feature>
<dbReference type="PANTHER" id="PTHR10332:SF38">
    <property type="entry name" value="EQUILIBRATIVE NUCLEOTIDE TRANSPORTER 3-RELATED"/>
    <property type="match status" value="1"/>
</dbReference>
<reference evidence="9" key="1">
    <citation type="submission" date="2019-10" db="EMBL/GenBank/DDBJ databases">
        <authorList>
            <person name="Zhang R."/>
            <person name="Pan Y."/>
            <person name="Wang J."/>
            <person name="Ma R."/>
            <person name="Yu S."/>
        </authorList>
    </citation>
    <scope>NUCLEOTIDE SEQUENCE</scope>
    <source>
        <strain evidence="9">LA-IB0</strain>
        <tissue evidence="9">Leaf</tissue>
    </source>
</reference>
<evidence type="ECO:0000256" key="1">
    <source>
        <dbReference type="ARBA" id="ARBA00004141"/>
    </source>
</evidence>
<feature type="transmembrane region" description="Helical" evidence="8">
    <location>
        <begin position="118"/>
        <end position="136"/>
    </location>
</feature>
<dbReference type="InterPro" id="IPR002259">
    <property type="entry name" value="Eqnu_transpt"/>
</dbReference>
<evidence type="ECO:0000256" key="3">
    <source>
        <dbReference type="ARBA" id="ARBA00022448"/>
    </source>
</evidence>
<comment type="similarity">
    <text evidence="7">Belongs to the major facilitator superfamily. Phosphate:H(+) symporter (TC 2.A.1.9) family.</text>
</comment>
<feature type="transmembrane region" description="Helical" evidence="8">
    <location>
        <begin position="358"/>
        <end position="382"/>
    </location>
</feature>
<dbReference type="AlphaFoldDB" id="A0AAV6W5V2"/>
<keyword evidence="5 8" id="KW-1133">Transmembrane helix</keyword>
<keyword evidence="3" id="KW-0813">Transport</keyword>
<protein>
    <recommendedName>
        <fullName evidence="11">Equilibrative nucleoside transporter</fullName>
    </recommendedName>
</protein>
<dbReference type="PANTHER" id="PTHR10332">
    <property type="entry name" value="EQUILIBRATIVE NUCLEOSIDE TRANSPORTER"/>
    <property type="match status" value="1"/>
</dbReference>
<keyword evidence="10" id="KW-1185">Reference proteome</keyword>
<sequence>MATITIAEPSPLTSPPTRLEGKTKAIVVCWFLGLGSLVSWNSMLTIGDYYYDVFPNYHPSRVLTLVYQPFAVGFIALLAYYEAKVDTRKRIIFGYIVFCLSTTALIVIDLASSGKGGIGNYIAICVFVGGFGVADAHVQGGMVGDLAFMSPEFNQSFFAGLAASGFLTSGLRLITKAAFDKTDHGLRKGTILFLTISAIFEFICIFLYAFVFGKIPIVKHFRKKAASEGSTTVSSDLAAAGIQTTKTEAVDDAKLERLSNKELILRNLDYGIDLFLIYVVTLSIFPGFLFENTGQHQLGAWYSVVLIAMYNVWDLIARYIPLINCIRLENRTCIMIATISRFALIPCFYFTAKYADQGWMIFLISFLGLTNGYLTVCVLTVAPKGYNSPEQNALGNLLVFFLLAGIFSGVCLDWLWLIGKGSF</sequence>
<dbReference type="InterPro" id="IPR036259">
    <property type="entry name" value="MFS_trans_sf"/>
</dbReference>
<feature type="transmembrane region" description="Helical" evidence="8">
    <location>
        <begin position="191"/>
        <end position="213"/>
    </location>
</feature>
<feature type="transmembrane region" description="Helical" evidence="8">
    <location>
        <begin position="394"/>
        <end position="417"/>
    </location>
</feature>
<evidence type="ECO:0000256" key="6">
    <source>
        <dbReference type="ARBA" id="ARBA00023136"/>
    </source>
</evidence>
<name>A0AAV6W5V2_9LAMI</name>
<evidence type="ECO:0000256" key="2">
    <source>
        <dbReference type="ARBA" id="ARBA00007965"/>
    </source>
</evidence>
<dbReference type="Pfam" id="PF01733">
    <property type="entry name" value="Nucleoside_tran"/>
    <property type="match status" value="1"/>
</dbReference>
<accession>A0AAV6W5V2</accession>
<organism evidence="9 10">
    <name type="scientific">Buddleja alternifolia</name>
    <dbReference type="NCBI Taxonomy" id="168488"/>
    <lineage>
        <taxon>Eukaryota</taxon>
        <taxon>Viridiplantae</taxon>
        <taxon>Streptophyta</taxon>
        <taxon>Embryophyta</taxon>
        <taxon>Tracheophyta</taxon>
        <taxon>Spermatophyta</taxon>
        <taxon>Magnoliopsida</taxon>
        <taxon>eudicotyledons</taxon>
        <taxon>Gunneridae</taxon>
        <taxon>Pentapetalae</taxon>
        <taxon>asterids</taxon>
        <taxon>lamiids</taxon>
        <taxon>Lamiales</taxon>
        <taxon>Scrophulariaceae</taxon>
        <taxon>Buddlejeae</taxon>
        <taxon>Buddleja</taxon>
    </lineage>
</organism>
<dbReference type="PRINTS" id="PR01130">
    <property type="entry name" value="DERENTRNSPRT"/>
</dbReference>
<keyword evidence="4 8" id="KW-0812">Transmembrane</keyword>
<feature type="transmembrane region" description="Helical" evidence="8">
    <location>
        <begin position="157"/>
        <end position="179"/>
    </location>
</feature>
<proteinExistence type="inferred from homology"/>
<evidence type="ECO:0000313" key="10">
    <source>
        <dbReference type="Proteomes" id="UP000826271"/>
    </source>
</evidence>
<keyword evidence="6 8" id="KW-0472">Membrane</keyword>
<comment type="similarity">
    <text evidence="2">Belongs to the SLC29A/ENT transporter (TC 2.A.57) family.</text>
</comment>
<comment type="subcellular location">
    <subcellularLocation>
        <location evidence="1">Membrane</location>
        <topology evidence="1">Multi-pass membrane protein</topology>
    </subcellularLocation>
</comment>
<feature type="transmembrane region" description="Helical" evidence="8">
    <location>
        <begin position="92"/>
        <end position="112"/>
    </location>
</feature>
<evidence type="ECO:0000256" key="7">
    <source>
        <dbReference type="ARBA" id="ARBA00044504"/>
    </source>
</evidence>
<evidence type="ECO:0000313" key="9">
    <source>
        <dbReference type="EMBL" id="KAG8365454.1"/>
    </source>
</evidence>
<feature type="transmembrane region" description="Helical" evidence="8">
    <location>
        <begin position="25"/>
        <end position="42"/>
    </location>
</feature>
<feature type="transmembrane region" description="Helical" evidence="8">
    <location>
        <begin position="270"/>
        <end position="289"/>
    </location>
</feature>
<dbReference type="GO" id="GO:0005337">
    <property type="term" value="F:nucleoside transmembrane transporter activity"/>
    <property type="evidence" value="ECO:0007669"/>
    <property type="project" value="InterPro"/>
</dbReference>
<evidence type="ECO:0000256" key="4">
    <source>
        <dbReference type="ARBA" id="ARBA00022692"/>
    </source>
</evidence>
<dbReference type="Proteomes" id="UP000826271">
    <property type="component" value="Unassembled WGS sequence"/>
</dbReference>
<dbReference type="PIRSF" id="PIRSF016379">
    <property type="entry name" value="ENT"/>
    <property type="match status" value="1"/>
</dbReference>
<evidence type="ECO:0000256" key="8">
    <source>
        <dbReference type="SAM" id="Phobius"/>
    </source>
</evidence>